<evidence type="ECO:0000256" key="2">
    <source>
        <dbReference type="ARBA" id="ARBA00022692"/>
    </source>
</evidence>
<evidence type="ECO:0000256" key="5">
    <source>
        <dbReference type="SAM" id="MobiDB-lite"/>
    </source>
</evidence>
<dbReference type="OrthoDB" id="6418713at2759"/>
<sequence length="357" mass="38063">MSKEHTSLPMQNLSIDEKGGHDPITGHRLPSVGTPGASGMGVQGPSSGGILPGGASQRDKKKIHPALIIAIWIALSSSVIIYNKFVLDKEQLNFPFPVFLTTFHMAFATVGTRMLARFTHLMDGLHTVEMTNERWYRNILPIGAFFSASLVFSNMAVLTLTVSFMQMLKAFTPVAVLLISFAFGLKQLSGSLVLIVGAISFGVATASYGEVSFDPAGFVFQVLAIVFESTRLVMIQVLLQGLKMDPLVSLYYFAPVCACINACLIPFTEGLQPFMEIANLGPAILLSNAGVAFGLNIAAVFLIGAASSLTLTLAGVLKDILLIMGSMFLLGSTVTGLQYFGYAIALAGLVAFKTHKG</sequence>
<feature type="region of interest" description="Disordered" evidence="5">
    <location>
        <begin position="1"/>
        <end position="57"/>
    </location>
</feature>
<protein>
    <recommendedName>
        <fullName evidence="7">Sugar phosphate transporter domain-containing protein</fullName>
    </recommendedName>
</protein>
<feature type="transmembrane region" description="Helical" evidence="6">
    <location>
        <begin position="192"/>
        <end position="209"/>
    </location>
</feature>
<dbReference type="GeneID" id="19319591"/>
<keyword evidence="3 6" id="KW-1133">Transmembrane helix</keyword>
<proteinExistence type="predicted"/>
<reference evidence="8 9" key="1">
    <citation type="journal article" date="2013" name="Plant Cell">
        <title>The transition from a phytopathogenic smut ancestor to an anamorphic biocontrol agent deciphered by comparative whole-genome analysis.</title>
        <authorList>
            <person name="Lefebvre F."/>
            <person name="Joly D.L."/>
            <person name="Labbe C."/>
            <person name="Teichmann B."/>
            <person name="Linning R."/>
            <person name="Belzile F."/>
            <person name="Bakkeren G."/>
            <person name="Belanger R.R."/>
        </authorList>
    </citation>
    <scope>NUCLEOTIDE SEQUENCE [LARGE SCALE GENOMIC DNA]</scope>
    <source>
        <strain evidence="8 9">PF-1</strain>
    </source>
</reference>
<dbReference type="HOGENOM" id="CLU_022332_0_0_1"/>
<dbReference type="InterPro" id="IPR050186">
    <property type="entry name" value="TPT_transporter"/>
</dbReference>
<gene>
    <name evidence="8" type="ORF">PFL1_05501</name>
</gene>
<feature type="domain" description="Sugar phosphate transporter" evidence="7">
    <location>
        <begin position="66"/>
        <end position="350"/>
    </location>
</feature>
<dbReference type="RefSeq" id="XP_007881228.1">
    <property type="nucleotide sequence ID" value="XM_007883037.1"/>
</dbReference>
<feature type="transmembrane region" description="Helical" evidence="6">
    <location>
        <begin position="94"/>
        <end position="115"/>
    </location>
</feature>
<evidence type="ECO:0000313" key="8">
    <source>
        <dbReference type="EMBL" id="EPQ26866.1"/>
    </source>
</evidence>
<feature type="transmembrane region" description="Helical" evidence="6">
    <location>
        <begin position="250"/>
        <end position="268"/>
    </location>
</feature>
<comment type="subcellular location">
    <subcellularLocation>
        <location evidence="1">Membrane</location>
        <topology evidence="1">Multi-pass membrane protein</topology>
    </subcellularLocation>
</comment>
<feature type="transmembrane region" description="Helical" evidence="6">
    <location>
        <begin position="336"/>
        <end position="352"/>
    </location>
</feature>
<keyword evidence="2 6" id="KW-0812">Transmembrane</keyword>
<feature type="transmembrane region" description="Helical" evidence="6">
    <location>
        <begin position="135"/>
        <end position="158"/>
    </location>
</feature>
<dbReference type="AlphaFoldDB" id="A0A061H8E6"/>
<dbReference type="GO" id="GO:0016020">
    <property type="term" value="C:membrane"/>
    <property type="evidence" value="ECO:0007669"/>
    <property type="project" value="UniProtKB-SubCell"/>
</dbReference>
<evidence type="ECO:0000256" key="3">
    <source>
        <dbReference type="ARBA" id="ARBA00022989"/>
    </source>
</evidence>
<evidence type="ECO:0000256" key="4">
    <source>
        <dbReference type="ARBA" id="ARBA00023136"/>
    </source>
</evidence>
<name>A0A061H8E6_9BASI</name>
<feature type="transmembrane region" description="Helical" evidence="6">
    <location>
        <begin position="164"/>
        <end position="185"/>
    </location>
</feature>
<dbReference type="KEGG" id="pfp:PFL1_05501"/>
<dbReference type="eggNOG" id="KOG1441">
    <property type="taxonomic scope" value="Eukaryota"/>
</dbReference>
<feature type="compositionally biased region" description="Gly residues" evidence="5">
    <location>
        <begin position="36"/>
        <end position="52"/>
    </location>
</feature>
<feature type="transmembrane region" description="Helical" evidence="6">
    <location>
        <begin position="215"/>
        <end position="238"/>
    </location>
</feature>
<evidence type="ECO:0000256" key="1">
    <source>
        <dbReference type="ARBA" id="ARBA00004141"/>
    </source>
</evidence>
<dbReference type="Proteomes" id="UP000053664">
    <property type="component" value="Unassembled WGS sequence"/>
</dbReference>
<evidence type="ECO:0000256" key="6">
    <source>
        <dbReference type="SAM" id="Phobius"/>
    </source>
</evidence>
<dbReference type="Pfam" id="PF03151">
    <property type="entry name" value="TPT"/>
    <property type="match status" value="1"/>
</dbReference>
<keyword evidence="4 6" id="KW-0472">Membrane</keyword>
<dbReference type="EMBL" id="KE361642">
    <property type="protein sequence ID" value="EPQ26866.1"/>
    <property type="molecule type" value="Genomic_DNA"/>
</dbReference>
<dbReference type="PANTHER" id="PTHR11132">
    <property type="entry name" value="SOLUTE CARRIER FAMILY 35"/>
    <property type="match status" value="1"/>
</dbReference>
<feature type="compositionally biased region" description="Basic and acidic residues" evidence="5">
    <location>
        <begin position="15"/>
        <end position="25"/>
    </location>
</feature>
<evidence type="ECO:0000259" key="7">
    <source>
        <dbReference type="Pfam" id="PF03151"/>
    </source>
</evidence>
<organism evidence="8 9">
    <name type="scientific">Pseudozyma flocculosa PF-1</name>
    <dbReference type="NCBI Taxonomy" id="1277687"/>
    <lineage>
        <taxon>Eukaryota</taxon>
        <taxon>Fungi</taxon>
        <taxon>Dikarya</taxon>
        <taxon>Basidiomycota</taxon>
        <taxon>Ustilaginomycotina</taxon>
        <taxon>Ustilaginomycetes</taxon>
        <taxon>Ustilaginales</taxon>
        <taxon>Ustilaginaceae</taxon>
        <taxon>Pseudozyma</taxon>
    </lineage>
</organism>
<dbReference type="InterPro" id="IPR004853">
    <property type="entry name" value="Sugar_P_trans_dom"/>
</dbReference>
<feature type="transmembrane region" description="Helical" evidence="6">
    <location>
        <begin position="63"/>
        <end position="82"/>
    </location>
</feature>
<evidence type="ECO:0000313" key="9">
    <source>
        <dbReference type="Proteomes" id="UP000053664"/>
    </source>
</evidence>
<accession>A0A061H8E6</accession>